<dbReference type="GeneID" id="116547167"/>
<dbReference type="RefSeq" id="XP_032129095.1">
    <property type="nucleotide sequence ID" value="XM_032273204.1"/>
</dbReference>
<evidence type="ECO:0000313" key="2">
    <source>
        <dbReference type="RefSeq" id="XP_032129095.1"/>
    </source>
</evidence>
<protein>
    <submittedName>
        <fullName evidence="2">Uncharacterized protein LOC116547167</fullName>
    </submittedName>
</protein>
<sequence>MEDPQRPRSHTVTTTASSFAENFSTSSSSFAYDREFLRTLPGLLIVAEIVSAGGLGVAGAQLDPGACFRRVSPDRVCSDPLAGFREPFLLSLAFFPKCKTQEVQETRALLGRKGGDPQDVLLGEKFSLLRPLGGGGRFWEQDALLSGC</sequence>
<gene>
    <name evidence="2" type="primary">LOC116547167</name>
</gene>
<keyword evidence="1" id="KW-1185">Reference proteome</keyword>
<name>A0A6J3HGB2_SAPAP</name>
<evidence type="ECO:0000313" key="1">
    <source>
        <dbReference type="Proteomes" id="UP000504640"/>
    </source>
</evidence>
<proteinExistence type="predicted"/>
<dbReference type="AlphaFoldDB" id="A0A6J3HGB2"/>
<organism evidence="1 2">
    <name type="scientific">Sapajus apella</name>
    <name type="common">Brown-capped capuchin</name>
    <name type="synonym">Cebus apella</name>
    <dbReference type="NCBI Taxonomy" id="9515"/>
    <lineage>
        <taxon>Eukaryota</taxon>
        <taxon>Metazoa</taxon>
        <taxon>Chordata</taxon>
        <taxon>Craniata</taxon>
        <taxon>Vertebrata</taxon>
        <taxon>Euteleostomi</taxon>
        <taxon>Mammalia</taxon>
        <taxon>Eutheria</taxon>
        <taxon>Euarchontoglires</taxon>
        <taxon>Primates</taxon>
        <taxon>Haplorrhini</taxon>
        <taxon>Platyrrhini</taxon>
        <taxon>Cebidae</taxon>
        <taxon>Cebinae</taxon>
        <taxon>Sapajus</taxon>
    </lineage>
</organism>
<reference evidence="2" key="1">
    <citation type="submission" date="2025-08" db="UniProtKB">
        <authorList>
            <consortium name="RefSeq"/>
        </authorList>
    </citation>
    <scope>IDENTIFICATION</scope>
    <source>
        <tissue evidence="2">Blood</tissue>
    </source>
</reference>
<dbReference type="Proteomes" id="UP000504640">
    <property type="component" value="Unplaced"/>
</dbReference>
<accession>A0A6J3HGB2</accession>